<dbReference type="NCBIfam" id="TIGR01828">
    <property type="entry name" value="pyru_phos_dikin"/>
    <property type="match status" value="1"/>
</dbReference>
<evidence type="ECO:0000256" key="4">
    <source>
        <dbReference type="ARBA" id="ARBA00020138"/>
    </source>
</evidence>
<evidence type="ECO:0000256" key="8">
    <source>
        <dbReference type="ARBA" id="ARBA00022777"/>
    </source>
</evidence>
<evidence type="ECO:0000256" key="13">
    <source>
        <dbReference type="PIRSR" id="PIRSR000853-2"/>
    </source>
</evidence>
<feature type="binding site" evidence="13">
    <location>
        <position position="562"/>
    </location>
    <ligand>
        <name>substrate</name>
    </ligand>
</feature>
<dbReference type="Proteomes" id="UP000253034">
    <property type="component" value="Unassembled WGS sequence"/>
</dbReference>
<dbReference type="Gene3D" id="3.20.20.60">
    <property type="entry name" value="Phosphoenolpyruvate-binding domains"/>
    <property type="match status" value="1"/>
</dbReference>
<feature type="domain" description="Pyruvate phosphate dikinase AMP/ATP-binding" evidence="16">
    <location>
        <begin position="296"/>
        <end position="351"/>
    </location>
</feature>
<keyword evidence="9" id="KW-0067">ATP-binding</keyword>
<feature type="binding site" evidence="13">
    <location>
        <position position="767"/>
    </location>
    <ligand>
        <name>substrate</name>
    </ligand>
</feature>
<evidence type="ECO:0000256" key="5">
    <source>
        <dbReference type="ARBA" id="ARBA00022679"/>
    </source>
</evidence>
<evidence type="ECO:0000259" key="17">
    <source>
        <dbReference type="Pfam" id="PF02896"/>
    </source>
</evidence>
<dbReference type="PROSITE" id="PS00370">
    <property type="entry name" value="PEP_ENZYMES_PHOS_SITE"/>
    <property type="match status" value="1"/>
</dbReference>
<keyword evidence="6 14" id="KW-0479">Metal-binding</keyword>
<dbReference type="PIRSF" id="PIRSF000853">
    <property type="entry name" value="PPDK"/>
    <property type="match status" value="1"/>
</dbReference>
<proteinExistence type="inferred from homology"/>
<gene>
    <name evidence="18" type="ORF">DFR58_106159</name>
</gene>
<reference evidence="18 19" key="1">
    <citation type="submission" date="2018-07" db="EMBL/GenBank/DDBJ databases">
        <title>Genomic Encyclopedia of Type Strains, Phase IV (KMG-IV): sequencing the most valuable type-strain genomes for metagenomic binning, comparative biology and taxonomic classification.</title>
        <authorList>
            <person name="Goeker M."/>
        </authorList>
    </citation>
    <scope>NUCLEOTIDE SEQUENCE [LARGE SCALE GENOMIC DNA]</scope>
    <source>
        <strain evidence="18 19">DSM 27016</strain>
    </source>
</reference>
<dbReference type="Pfam" id="PF02896">
    <property type="entry name" value="PEP-utilizers_C"/>
    <property type="match status" value="1"/>
</dbReference>
<dbReference type="EMBL" id="QPJT01000006">
    <property type="protein sequence ID" value="RCX17990.1"/>
    <property type="molecule type" value="Genomic_DNA"/>
</dbReference>
<dbReference type="Gene3D" id="3.30.1490.20">
    <property type="entry name" value="ATP-grasp fold, A domain"/>
    <property type="match status" value="1"/>
</dbReference>
<name>A0A369B8Y0_9FIRM</name>
<dbReference type="InterPro" id="IPR040442">
    <property type="entry name" value="Pyrv_kinase-like_dom_sf"/>
</dbReference>
<dbReference type="AlphaFoldDB" id="A0A369B8Y0"/>
<feature type="binding site" evidence="14">
    <location>
        <position position="745"/>
    </location>
    <ligand>
        <name>Mg(2+)</name>
        <dbReference type="ChEBI" id="CHEBI:18420"/>
    </ligand>
</feature>
<feature type="binding site" evidence="13">
    <location>
        <position position="766"/>
    </location>
    <ligand>
        <name>substrate</name>
    </ligand>
</feature>
<evidence type="ECO:0000259" key="15">
    <source>
        <dbReference type="Pfam" id="PF00391"/>
    </source>
</evidence>
<keyword evidence="5" id="KW-0808">Transferase</keyword>
<dbReference type="Gene3D" id="3.30.470.20">
    <property type="entry name" value="ATP-grasp fold, B domain"/>
    <property type="match status" value="1"/>
</dbReference>
<dbReference type="GO" id="GO:0016301">
    <property type="term" value="F:kinase activity"/>
    <property type="evidence" value="ECO:0007669"/>
    <property type="project" value="UniProtKB-UniRule"/>
</dbReference>
<dbReference type="SUPFAM" id="SSF52009">
    <property type="entry name" value="Phosphohistidine domain"/>
    <property type="match status" value="1"/>
</dbReference>
<comment type="cofactor">
    <cofactor evidence="1 11 14">
        <name>Mg(2+)</name>
        <dbReference type="ChEBI" id="CHEBI:18420"/>
    </cofactor>
</comment>
<dbReference type="InterPro" id="IPR002192">
    <property type="entry name" value="PPDK_AMP/ATP-bd"/>
</dbReference>
<feature type="domain" description="PEP-utilising enzyme C-terminal" evidence="17">
    <location>
        <begin position="519"/>
        <end position="870"/>
    </location>
</feature>
<dbReference type="GO" id="GO:0005524">
    <property type="term" value="F:ATP binding"/>
    <property type="evidence" value="ECO:0007669"/>
    <property type="project" value="UniProtKB-UniRule"/>
</dbReference>
<dbReference type="Gene3D" id="1.20.80.30">
    <property type="match status" value="1"/>
</dbReference>
<dbReference type="PANTHER" id="PTHR22931:SF9">
    <property type="entry name" value="PYRUVATE, PHOSPHATE DIKINASE 1, CHLOROPLASTIC"/>
    <property type="match status" value="1"/>
</dbReference>
<evidence type="ECO:0000256" key="1">
    <source>
        <dbReference type="ARBA" id="ARBA00001946"/>
    </source>
</evidence>
<feature type="active site" description="Proton donor" evidence="12">
    <location>
        <position position="831"/>
    </location>
</feature>
<dbReference type="GO" id="GO:0050242">
    <property type="term" value="F:pyruvate, phosphate dikinase activity"/>
    <property type="evidence" value="ECO:0007669"/>
    <property type="project" value="UniProtKB-UniRule"/>
</dbReference>
<feature type="active site" description="Tele-phosphohistidine intermediate" evidence="12">
    <location>
        <position position="455"/>
    </location>
</feature>
<dbReference type="EC" id="2.7.9.1" evidence="3 11"/>
<comment type="catalytic activity">
    <reaction evidence="11">
        <text>pyruvate + phosphate + ATP = phosphoenolpyruvate + AMP + diphosphate + H(+)</text>
        <dbReference type="Rhea" id="RHEA:10756"/>
        <dbReference type="ChEBI" id="CHEBI:15361"/>
        <dbReference type="ChEBI" id="CHEBI:15378"/>
        <dbReference type="ChEBI" id="CHEBI:30616"/>
        <dbReference type="ChEBI" id="CHEBI:33019"/>
        <dbReference type="ChEBI" id="CHEBI:43474"/>
        <dbReference type="ChEBI" id="CHEBI:58702"/>
        <dbReference type="ChEBI" id="CHEBI:456215"/>
        <dbReference type="EC" id="2.7.9.1"/>
    </reaction>
</comment>
<dbReference type="InterPro" id="IPR008279">
    <property type="entry name" value="PEP-util_enz_mobile_dom"/>
</dbReference>
<evidence type="ECO:0000313" key="19">
    <source>
        <dbReference type="Proteomes" id="UP000253034"/>
    </source>
</evidence>
<dbReference type="InterPro" id="IPR018274">
    <property type="entry name" value="PEP_util_AS"/>
</dbReference>
<dbReference type="GO" id="GO:0046872">
    <property type="term" value="F:metal ion binding"/>
    <property type="evidence" value="ECO:0007669"/>
    <property type="project" value="UniProtKB-UniRule"/>
</dbReference>
<evidence type="ECO:0000256" key="9">
    <source>
        <dbReference type="ARBA" id="ARBA00022840"/>
    </source>
</evidence>
<dbReference type="InterPro" id="IPR010121">
    <property type="entry name" value="Pyruvate_phosphate_dikinase"/>
</dbReference>
<feature type="binding site" evidence="13">
    <location>
        <position position="769"/>
    </location>
    <ligand>
        <name>substrate</name>
    </ligand>
</feature>
<protein>
    <recommendedName>
        <fullName evidence="4 11">Pyruvate, phosphate dikinase</fullName>
        <ecNumber evidence="3 11">2.7.9.1</ecNumber>
    </recommendedName>
</protein>
<comment type="caution">
    <text evidence="18">The sequence shown here is derived from an EMBL/GenBank/DDBJ whole genome shotgun (WGS) entry which is preliminary data.</text>
</comment>
<evidence type="ECO:0000256" key="3">
    <source>
        <dbReference type="ARBA" id="ARBA00011994"/>
    </source>
</evidence>
<dbReference type="InterPro" id="IPR023151">
    <property type="entry name" value="PEP_util_CS"/>
</dbReference>
<feature type="binding site" evidence="13">
    <location>
        <position position="618"/>
    </location>
    <ligand>
        <name>substrate</name>
    </ligand>
</feature>
<dbReference type="InterPro" id="IPR000121">
    <property type="entry name" value="PEP_util_C"/>
</dbReference>
<dbReference type="NCBIfam" id="NF004531">
    <property type="entry name" value="PRK05878.1"/>
    <property type="match status" value="1"/>
</dbReference>
<organism evidence="18 19">
    <name type="scientific">Anaerobacterium chartisolvens</name>
    <dbReference type="NCBI Taxonomy" id="1297424"/>
    <lineage>
        <taxon>Bacteria</taxon>
        <taxon>Bacillati</taxon>
        <taxon>Bacillota</taxon>
        <taxon>Clostridia</taxon>
        <taxon>Eubacteriales</taxon>
        <taxon>Oscillospiraceae</taxon>
        <taxon>Anaerobacterium</taxon>
    </lineage>
</organism>
<comment type="similarity">
    <text evidence="2 11">Belongs to the PEP-utilizing enzyme family.</text>
</comment>
<evidence type="ECO:0000313" key="18">
    <source>
        <dbReference type="EMBL" id="RCX17990.1"/>
    </source>
</evidence>
<evidence type="ECO:0000259" key="16">
    <source>
        <dbReference type="Pfam" id="PF01326"/>
    </source>
</evidence>
<evidence type="ECO:0000256" key="11">
    <source>
        <dbReference type="PIRNR" id="PIRNR000853"/>
    </source>
</evidence>
<dbReference type="RefSeq" id="WP_114297131.1">
    <property type="nucleotide sequence ID" value="NZ_QPJT01000006.1"/>
</dbReference>
<evidence type="ECO:0000256" key="10">
    <source>
        <dbReference type="ARBA" id="ARBA00022842"/>
    </source>
</evidence>
<evidence type="ECO:0000256" key="7">
    <source>
        <dbReference type="ARBA" id="ARBA00022741"/>
    </source>
</evidence>
<feature type="binding site" evidence="13">
    <location>
        <position position="768"/>
    </location>
    <ligand>
        <name>substrate</name>
    </ligand>
</feature>
<dbReference type="OrthoDB" id="9765468at2"/>
<dbReference type="InterPro" id="IPR015813">
    <property type="entry name" value="Pyrv/PenolPyrv_kinase-like_dom"/>
</dbReference>
<dbReference type="InterPro" id="IPR013815">
    <property type="entry name" value="ATP_grasp_subdomain_1"/>
</dbReference>
<feature type="domain" description="Pyruvate phosphate dikinase AMP/ATP-binding" evidence="16">
    <location>
        <begin position="58"/>
        <end position="290"/>
    </location>
</feature>
<dbReference type="Gene3D" id="1.10.189.10">
    <property type="entry name" value="Pyruvate Phosphate Dikinase, domain 2"/>
    <property type="match status" value="1"/>
</dbReference>
<keyword evidence="8 18" id="KW-0418">Kinase</keyword>
<dbReference type="SUPFAM" id="SSF51621">
    <property type="entry name" value="Phosphoenolpyruvate/pyruvate domain"/>
    <property type="match status" value="1"/>
</dbReference>
<dbReference type="InterPro" id="IPR036637">
    <property type="entry name" value="Phosphohistidine_dom_sf"/>
</dbReference>
<dbReference type="PROSITE" id="PS00742">
    <property type="entry name" value="PEP_ENZYMES_2"/>
    <property type="match status" value="1"/>
</dbReference>
<evidence type="ECO:0000256" key="12">
    <source>
        <dbReference type="PIRSR" id="PIRSR000853-1"/>
    </source>
</evidence>
<dbReference type="Pfam" id="PF00391">
    <property type="entry name" value="PEP-utilizers"/>
    <property type="match status" value="1"/>
</dbReference>
<keyword evidence="10 14" id="KW-0460">Magnesium</keyword>
<sequence>MAKYVYLFSEGNASMKNLLGGKGANLAEMTGLGLPVPRGFTVTTEACTRYYNDGKVIADEIEKEISEMMEKTENLVGKKFGDPKNPFLVSVRSGARASMPGMMDTILNLGLNDTVVEGLSELTGNERFAFDSYRRFIQMFSDVVMEVEKSKFEKILHGVKEENGAKFDTDLTALNLREVVKRYKELFKQEKGFDFPQEPKAQLMEAVKAVFRSWDNPRAIVYRRLNDIPGDWGTAVNVQEMVYGNMGNDSGTGVAFTRNPSTGEKKLYGEFLMNAQGEDVVAGIRTPQSIEQLREINPEVYNQFADIAEKLEKHYRDMQDMEFTIEKGKLFMLQTRNGKRTAAAALKIAVDLVDEGMATKQEAIMKVDPKQLDALLHPNFEPKALKAAQPVAKGLPASPGAATGKVFFEADDAVEASKGGEDKVILVRLETSPEDIEGMHVSQGILTGRGGMTSHAAVVARGMGTCCVAGCGDIKINEEEKYFTDKNGKKYAEGDWISLDGSTGNVYGERLPTVEPEMTGDFSTLMQWADEMRTLKIRTNADTPKDAAQAMSFGAEGIGLCRTEHMFFEPDRLPAMREMIVARTEQQRVKALEKLLPMQRSDFEGLFTEMKGYPVTIRFLDPPLHEFLPQADEDIQALAKEMGLEYCELKSIVCDLHEFNPMMGHRGCRLAVTYPEIAEMQTRAVIEAAINVNKKGMSVIPEIMIPLVGETKELKYVKDVVVKTADSIIEKAGVQLQYKVGTMIEIPRAAITSDEIAKEAEFFSFGTNDLTQMTFGFSRDDAGRFLDEYYNKKIYESDPFARLDQTGVGKLIKIASELGKQTRPDIKLGICGEHGGDPSSIEFCHNLGLNYVSCSPFRVPIARLAAAQAAVGGGAMGQK</sequence>
<keyword evidence="7" id="KW-0547">Nucleotide-binding</keyword>
<evidence type="ECO:0000256" key="2">
    <source>
        <dbReference type="ARBA" id="ARBA00007837"/>
    </source>
</evidence>
<evidence type="ECO:0000256" key="6">
    <source>
        <dbReference type="ARBA" id="ARBA00022723"/>
    </source>
</evidence>
<keyword evidence="19" id="KW-1185">Reference proteome</keyword>
<keyword evidence="18" id="KW-0670">Pyruvate</keyword>
<evidence type="ECO:0000256" key="14">
    <source>
        <dbReference type="PIRSR" id="PIRSR000853-3"/>
    </source>
</evidence>
<feature type="binding site" evidence="14">
    <location>
        <position position="769"/>
    </location>
    <ligand>
        <name>Mg(2+)</name>
        <dbReference type="ChEBI" id="CHEBI:18420"/>
    </ligand>
</feature>
<dbReference type="SUPFAM" id="SSF56059">
    <property type="entry name" value="Glutathione synthetase ATP-binding domain-like"/>
    <property type="match status" value="1"/>
</dbReference>
<feature type="domain" description="PEP-utilising enzyme mobile" evidence="15">
    <location>
        <begin position="421"/>
        <end position="504"/>
    </location>
</feature>
<dbReference type="Pfam" id="PF01326">
    <property type="entry name" value="PPDK_N"/>
    <property type="match status" value="2"/>
</dbReference>
<feature type="binding site" evidence="13">
    <location>
        <position position="745"/>
    </location>
    <ligand>
        <name>substrate</name>
    </ligand>
</feature>
<dbReference type="PANTHER" id="PTHR22931">
    <property type="entry name" value="PHOSPHOENOLPYRUVATE DIKINASE-RELATED"/>
    <property type="match status" value="1"/>
</dbReference>
<accession>A0A369B8Y0</accession>
<dbReference type="Gene3D" id="3.50.30.10">
    <property type="entry name" value="Phosphohistidine domain"/>
    <property type="match status" value="1"/>
</dbReference>